<dbReference type="EMBL" id="CM047743">
    <property type="protein sequence ID" value="KAJ0029772.1"/>
    <property type="molecule type" value="Genomic_DNA"/>
</dbReference>
<organism evidence="1 2">
    <name type="scientific">Pistacia integerrima</name>
    <dbReference type="NCBI Taxonomy" id="434235"/>
    <lineage>
        <taxon>Eukaryota</taxon>
        <taxon>Viridiplantae</taxon>
        <taxon>Streptophyta</taxon>
        <taxon>Embryophyta</taxon>
        <taxon>Tracheophyta</taxon>
        <taxon>Spermatophyta</taxon>
        <taxon>Magnoliopsida</taxon>
        <taxon>eudicotyledons</taxon>
        <taxon>Gunneridae</taxon>
        <taxon>Pentapetalae</taxon>
        <taxon>rosids</taxon>
        <taxon>malvids</taxon>
        <taxon>Sapindales</taxon>
        <taxon>Anacardiaceae</taxon>
        <taxon>Pistacia</taxon>
    </lineage>
</organism>
<protein>
    <submittedName>
        <fullName evidence="1">Uncharacterized protein</fullName>
    </submittedName>
</protein>
<evidence type="ECO:0000313" key="2">
    <source>
        <dbReference type="Proteomes" id="UP001163603"/>
    </source>
</evidence>
<proteinExistence type="predicted"/>
<sequence length="244" mass="27609">MLPATFNVPKSHLQCYGESVYCINKDLLTICNQCESPLERFTSVVAWSISTARPTIFGSAPFNSVLGETHHVSSGNLNVLLEQVSHHPPVSALHATNEKENIELIWCQHPVAKFYGTSVEAEVHGKRQLKLHKYKETYEMNSPKLLIRFLPVPGTEWVGNAVWPSESAAVWAEVSQGILNQEWEKARDAKKSVEEEQRKLLRERESAGETWVPQHFHLTQSKERGWDCSPIRERVPPAPIVVPL</sequence>
<accession>A0ACC0Y5V0</accession>
<name>A0ACC0Y5V0_9ROSI</name>
<reference evidence="2" key="1">
    <citation type="journal article" date="2023" name="G3 (Bethesda)">
        <title>Genome assembly and association tests identify interacting loci associated with vigor, precocity, and sex in interspecific pistachio rootstocks.</title>
        <authorList>
            <person name="Palmer W."/>
            <person name="Jacygrad E."/>
            <person name="Sagayaradj S."/>
            <person name="Cavanaugh K."/>
            <person name="Han R."/>
            <person name="Bertier L."/>
            <person name="Beede B."/>
            <person name="Kafkas S."/>
            <person name="Golino D."/>
            <person name="Preece J."/>
            <person name="Michelmore R."/>
        </authorList>
    </citation>
    <scope>NUCLEOTIDE SEQUENCE [LARGE SCALE GENOMIC DNA]</scope>
</reference>
<dbReference type="Proteomes" id="UP001163603">
    <property type="component" value="Chromosome 8"/>
</dbReference>
<comment type="caution">
    <text evidence="1">The sequence shown here is derived from an EMBL/GenBank/DDBJ whole genome shotgun (WGS) entry which is preliminary data.</text>
</comment>
<gene>
    <name evidence="1" type="ORF">Pint_14030</name>
</gene>
<evidence type="ECO:0000313" key="1">
    <source>
        <dbReference type="EMBL" id="KAJ0029772.1"/>
    </source>
</evidence>
<keyword evidence="2" id="KW-1185">Reference proteome</keyword>